<dbReference type="EMBL" id="ML994671">
    <property type="protein sequence ID" value="KAF2178941.1"/>
    <property type="molecule type" value="Genomic_DNA"/>
</dbReference>
<name>A0A6A6DHI3_9PEZI</name>
<gene>
    <name evidence="2" type="ORF">K469DRAFT_695082</name>
</gene>
<feature type="chain" id="PRO_5025423046" evidence="1">
    <location>
        <begin position="26"/>
        <end position="157"/>
    </location>
</feature>
<organism evidence="2 3">
    <name type="scientific">Zopfia rhizophila CBS 207.26</name>
    <dbReference type="NCBI Taxonomy" id="1314779"/>
    <lineage>
        <taxon>Eukaryota</taxon>
        <taxon>Fungi</taxon>
        <taxon>Dikarya</taxon>
        <taxon>Ascomycota</taxon>
        <taxon>Pezizomycotina</taxon>
        <taxon>Dothideomycetes</taxon>
        <taxon>Dothideomycetes incertae sedis</taxon>
        <taxon>Zopfiaceae</taxon>
        <taxon>Zopfia</taxon>
    </lineage>
</organism>
<feature type="signal peptide" evidence="1">
    <location>
        <begin position="1"/>
        <end position="25"/>
    </location>
</feature>
<reference evidence="2" key="1">
    <citation type="journal article" date="2020" name="Stud. Mycol.">
        <title>101 Dothideomycetes genomes: a test case for predicting lifestyles and emergence of pathogens.</title>
        <authorList>
            <person name="Haridas S."/>
            <person name="Albert R."/>
            <person name="Binder M."/>
            <person name="Bloem J."/>
            <person name="Labutti K."/>
            <person name="Salamov A."/>
            <person name="Andreopoulos B."/>
            <person name="Baker S."/>
            <person name="Barry K."/>
            <person name="Bills G."/>
            <person name="Bluhm B."/>
            <person name="Cannon C."/>
            <person name="Castanera R."/>
            <person name="Culley D."/>
            <person name="Daum C."/>
            <person name="Ezra D."/>
            <person name="Gonzalez J."/>
            <person name="Henrissat B."/>
            <person name="Kuo A."/>
            <person name="Liang C."/>
            <person name="Lipzen A."/>
            <person name="Lutzoni F."/>
            <person name="Magnuson J."/>
            <person name="Mondo S."/>
            <person name="Nolan M."/>
            <person name="Ohm R."/>
            <person name="Pangilinan J."/>
            <person name="Park H.-J."/>
            <person name="Ramirez L."/>
            <person name="Alfaro M."/>
            <person name="Sun H."/>
            <person name="Tritt A."/>
            <person name="Yoshinaga Y."/>
            <person name="Zwiers L.-H."/>
            <person name="Turgeon B."/>
            <person name="Goodwin S."/>
            <person name="Spatafora J."/>
            <person name="Crous P."/>
            <person name="Grigoriev I."/>
        </authorList>
    </citation>
    <scope>NUCLEOTIDE SEQUENCE</scope>
    <source>
        <strain evidence="2">CBS 207.26</strain>
    </source>
</reference>
<proteinExistence type="predicted"/>
<dbReference type="Proteomes" id="UP000800200">
    <property type="component" value="Unassembled WGS sequence"/>
</dbReference>
<keyword evidence="3" id="KW-1185">Reference proteome</keyword>
<evidence type="ECO:0000313" key="3">
    <source>
        <dbReference type="Proteomes" id="UP000800200"/>
    </source>
</evidence>
<keyword evidence="1" id="KW-0732">Signal</keyword>
<evidence type="ECO:0000313" key="2">
    <source>
        <dbReference type="EMBL" id="KAF2178941.1"/>
    </source>
</evidence>
<sequence>MMLFWLAMILLCCVIVSFRLAISSATFPSPVLSPARLGVKDTRAVGNGGSPFCDSCNALYAGSFGANCDAVGGGSFYANRDPVAPGLFCADRSAAIRVLSDCRATSTSTLGFLMGPFSGAAGGARGGVDMRSGVEAAIGAPALCWAGRRGHLAARTS</sequence>
<accession>A0A6A6DHI3</accession>
<dbReference type="AlphaFoldDB" id="A0A6A6DHI3"/>
<evidence type="ECO:0000256" key="1">
    <source>
        <dbReference type="SAM" id="SignalP"/>
    </source>
</evidence>
<protein>
    <submittedName>
        <fullName evidence="2">Uncharacterized protein</fullName>
    </submittedName>
</protein>